<keyword evidence="1" id="KW-1133">Transmembrane helix</keyword>
<dbReference type="AlphaFoldDB" id="A0A8B8E2J9"/>
<dbReference type="InterPro" id="IPR026913">
    <property type="entry name" value="METTL24"/>
</dbReference>
<dbReference type="Proteomes" id="UP000694844">
    <property type="component" value="Chromosome 4"/>
</dbReference>
<name>A0A8B8E2J9_CRAVI</name>
<dbReference type="GeneID" id="111130989"/>
<gene>
    <name evidence="3" type="primary">LOC111130989</name>
</gene>
<keyword evidence="1" id="KW-0812">Transmembrane</keyword>
<reference evidence="3" key="1">
    <citation type="submission" date="2025-08" db="UniProtKB">
        <authorList>
            <consortium name="RefSeq"/>
        </authorList>
    </citation>
    <scope>IDENTIFICATION</scope>
    <source>
        <tissue evidence="3">Whole sample</tissue>
    </source>
</reference>
<keyword evidence="1" id="KW-0472">Membrane</keyword>
<proteinExistence type="predicted"/>
<feature type="transmembrane region" description="Helical" evidence="1">
    <location>
        <begin position="7"/>
        <end position="26"/>
    </location>
</feature>
<protein>
    <submittedName>
        <fullName evidence="3">Uncharacterized protein LOC111130989</fullName>
    </submittedName>
</protein>
<dbReference type="OrthoDB" id="6066778at2759"/>
<dbReference type="PANTHER" id="PTHR32026:SF10">
    <property type="entry name" value="METHYLTRANSFERASE-LIKE PROTEIN 24-RELATED"/>
    <property type="match status" value="1"/>
</dbReference>
<accession>A0A8B8E2J9</accession>
<evidence type="ECO:0000313" key="3">
    <source>
        <dbReference type="RefSeq" id="XP_022334008.1"/>
    </source>
</evidence>
<evidence type="ECO:0000313" key="2">
    <source>
        <dbReference type="Proteomes" id="UP000694844"/>
    </source>
</evidence>
<keyword evidence="2" id="KW-1185">Reference proteome</keyword>
<evidence type="ECO:0000256" key="1">
    <source>
        <dbReference type="SAM" id="Phobius"/>
    </source>
</evidence>
<dbReference type="PANTHER" id="PTHR32026">
    <property type="entry name" value="METHYLTRANSFERASE-LIKE PROTEIN 24"/>
    <property type="match status" value="1"/>
</dbReference>
<dbReference type="KEGG" id="cvn:111130989"/>
<dbReference type="RefSeq" id="XP_022334008.1">
    <property type="nucleotide sequence ID" value="XM_022478300.1"/>
</dbReference>
<organism evidence="2 3">
    <name type="scientific">Crassostrea virginica</name>
    <name type="common">Eastern oyster</name>
    <dbReference type="NCBI Taxonomy" id="6565"/>
    <lineage>
        <taxon>Eukaryota</taxon>
        <taxon>Metazoa</taxon>
        <taxon>Spiralia</taxon>
        <taxon>Lophotrochozoa</taxon>
        <taxon>Mollusca</taxon>
        <taxon>Bivalvia</taxon>
        <taxon>Autobranchia</taxon>
        <taxon>Pteriomorphia</taxon>
        <taxon>Ostreida</taxon>
        <taxon>Ostreoidea</taxon>
        <taxon>Ostreidae</taxon>
        <taxon>Crassostrea</taxon>
    </lineage>
</organism>
<sequence>MNRRKRLVAYLIGFAVLVYCSVQMMYMKDVYSPLQVLADAHSEAKRLMRFITAYHFMCNSTMILSNATNWPLCLEQDGGINPDLSTTRVIYSIGPSNYEFEDAIARNFSCNVYVFSHEKPPSEFFLTKSNYTHFIRSAIVPNDPSDFSRNSYETQTLNNALGILKHKRVDILKIEHVLDPSRSYDLLYYLIKDGVMKRINQVYFSVLIDKIDDNYLYAWYRTLYSLFHKANFRLYHTATSNQLCLQVTLMESCMYYMSWIKSPSPRAFIMYPPAVDGTYENEMKRLEDYLDNKEVKCKEINRVSIMDKTTLDLCADVLRLPKPCRLVIIRESRAPISVQFLDRIMCDVFVIQASELGMVGDVTVFRTNSGGSSVTNVQTLPLNDAMFRCLNPDNYNFLYTDVDKEYWTLMSSILDSAVLQGVDQILSDLSFWEYINHLSIRSRFSELKRLNAYELELYQYFDLPESERLHFTSLKHKKQRLSFVRTSQSLKLK</sequence>